<proteinExistence type="predicted"/>
<feature type="non-terminal residue" evidence="7">
    <location>
        <position position="149"/>
    </location>
</feature>
<evidence type="ECO:0000256" key="2">
    <source>
        <dbReference type="ARBA" id="ARBA00022692"/>
    </source>
</evidence>
<dbReference type="GO" id="GO:0140359">
    <property type="term" value="F:ABC-type transporter activity"/>
    <property type="evidence" value="ECO:0007669"/>
    <property type="project" value="InterPro"/>
</dbReference>
<keyword evidence="2 5" id="KW-0812">Transmembrane</keyword>
<dbReference type="AlphaFoldDB" id="X1G206"/>
<sequence>MKKIWFVVRYEYSKAIRQKGFLLALFSLPLFIGLSVGLGIFINSQENNSAAVGYVDNSGVLNDPIPISNISERDRVEFVQFSIEAEAKEALESKSIQAYFILPEDYPANKNIGLFFYDQPGENSIRDFYDFLQLNLVSGSQTEIRNRLA</sequence>
<keyword evidence="4 5" id="KW-0472">Membrane</keyword>
<gene>
    <name evidence="7" type="ORF">S03H2_18452</name>
</gene>
<evidence type="ECO:0000256" key="1">
    <source>
        <dbReference type="ARBA" id="ARBA00004141"/>
    </source>
</evidence>
<dbReference type="InterPro" id="IPR013525">
    <property type="entry name" value="ABC2_TM"/>
</dbReference>
<evidence type="ECO:0000313" key="7">
    <source>
        <dbReference type="EMBL" id="GAH38835.1"/>
    </source>
</evidence>
<keyword evidence="3 5" id="KW-1133">Transmembrane helix</keyword>
<dbReference type="GO" id="GO:0016020">
    <property type="term" value="C:membrane"/>
    <property type="evidence" value="ECO:0007669"/>
    <property type="project" value="UniProtKB-SubCell"/>
</dbReference>
<comment type="caution">
    <text evidence="7">The sequence shown here is derived from an EMBL/GenBank/DDBJ whole genome shotgun (WGS) entry which is preliminary data.</text>
</comment>
<dbReference type="Pfam" id="PF12698">
    <property type="entry name" value="ABC2_membrane_3"/>
    <property type="match status" value="1"/>
</dbReference>
<protein>
    <recommendedName>
        <fullName evidence="6">ABC-2 type transporter transmembrane domain-containing protein</fullName>
    </recommendedName>
</protein>
<name>X1G206_9ZZZZ</name>
<dbReference type="EMBL" id="BARU01009575">
    <property type="protein sequence ID" value="GAH38835.1"/>
    <property type="molecule type" value="Genomic_DNA"/>
</dbReference>
<comment type="subcellular location">
    <subcellularLocation>
        <location evidence="1">Membrane</location>
        <topology evidence="1">Multi-pass membrane protein</topology>
    </subcellularLocation>
</comment>
<evidence type="ECO:0000256" key="3">
    <source>
        <dbReference type="ARBA" id="ARBA00022989"/>
    </source>
</evidence>
<organism evidence="7">
    <name type="scientific">marine sediment metagenome</name>
    <dbReference type="NCBI Taxonomy" id="412755"/>
    <lineage>
        <taxon>unclassified sequences</taxon>
        <taxon>metagenomes</taxon>
        <taxon>ecological metagenomes</taxon>
    </lineage>
</organism>
<feature type="domain" description="ABC-2 type transporter transmembrane" evidence="6">
    <location>
        <begin position="19"/>
        <end position="121"/>
    </location>
</feature>
<accession>X1G206</accession>
<evidence type="ECO:0000256" key="4">
    <source>
        <dbReference type="ARBA" id="ARBA00023136"/>
    </source>
</evidence>
<reference evidence="7" key="1">
    <citation type="journal article" date="2014" name="Front. Microbiol.">
        <title>High frequency of phylogenetically diverse reductive dehalogenase-homologous genes in deep subseafloor sedimentary metagenomes.</title>
        <authorList>
            <person name="Kawai M."/>
            <person name="Futagami T."/>
            <person name="Toyoda A."/>
            <person name="Takaki Y."/>
            <person name="Nishi S."/>
            <person name="Hori S."/>
            <person name="Arai W."/>
            <person name="Tsubouchi T."/>
            <person name="Morono Y."/>
            <person name="Uchiyama I."/>
            <person name="Ito T."/>
            <person name="Fujiyama A."/>
            <person name="Inagaki F."/>
            <person name="Takami H."/>
        </authorList>
    </citation>
    <scope>NUCLEOTIDE SEQUENCE</scope>
    <source>
        <strain evidence="7">Expedition CK06-06</strain>
    </source>
</reference>
<evidence type="ECO:0000259" key="6">
    <source>
        <dbReference type="Pfam" id="PF12698"/>
    </source>
</evidence>
<feature type="transmembrane region" description="Helical" evidence="5">
    <location>
        <begin position="21"/>
        <end position="42"/>
    </location>
</feature>
<evidence type="ECO:0000256" key="5">
    <source>
        <dbReference type="SAM" id="Phobius"/>
    </source>
</evidence>